<dbReference type="Gene3D" id="1.20.1270.60">
    <property type="entry name" value="Arfaptin homology (AH) domain/BAR domain"/>
    <property type="match status" value="1"/>
</dbReference>
<dbReference type="GO" id="GO:0005737">
    <property type="term" value="C:cytoplasm"/>
    <property type="evidence" value="ECO:0007669"/>
    <property type="project" value="InterPro"/>
</dbReference>
<gene>
    <name evidence="4" type="ORF">EJ08DRAFT_701811</name>
</gene>
<dbReference type="EMBL" id="MU007094">
    <property type="protein sequence ID" value="KAF2422073.1"/>
    <property type="molecule type" value="Genomic_DNA"/>
</dbReference>
<feature type="region of interest" description="Disordered" evidence="2">
    <location>
        <begin position="228"/>
        <end position="430"/>
    </location>
</feature>
<evidence type="ECO:0000259" key="3">
    <source>
        <dbReference type="PROSITE" id="PS51021"/>
    </source>
</evidence>
<evidence type="ECO:0000313" key="4">
    <source>
        <dbReference type="EMBL" id="KAF2422073.1"/>
    </source>
</evidence>
<dbReference type="InterPro" id="IPR027267">
    <property type="entry name" value="AH/BAR_dom_sf"/>
</dbReference>
<evidence type="ECO:0000313" key="5">
    <source>
        <dbReference type="Proteomes" id="UP000800235"/>
    </source>
</evidence>
<evidence type="ECO:0000256" key="2">
    <source>
        <dbReference type="SAM" id="MobiDB-lite"/>
    </source>
</evidence>
<accession>A0A9P4TT81</accession>
<keyword evidence="5" id="KW-1185">Reference proteome</keyword>
<feature type="compositionally biased region" description="Polar residues" evidence="2">
    <location>
        <begin position="353"/>
        <end position="383"/>
    </location>
</feature>
<proteinExistence type="predicted"/>
<dbReference type="SMART" id="SM00721">
    <property type="entry name" value="BAR"/>
    <property type="match status" value="1"/>
</dbReference>
<dbReference type="InterPro" id="IPR004148">
    <property type="entry name" value="BAR_dom"/>
</dbReference>
<feature type="domain" description="BAR" evidence="3">
    <location>
        <begin position="15"/>
        <end position="237"/>
    </location>
</feature>
<dbReference type="Proteomes" id="UP000800235">
    <property type="component" value="Unassembled WGS sequence"/>
</dbReference>
<feature type="coiled-coil region" evidence="1">
    <location>
        <begin position="126"/>
        <end position="195"/>
    </location>
</feature>
<dbReference type="AlphaFoldDB" id="A0A9P4TT81"/>
<sequence length="430" mass="48603">MNTIKKLDRFKQWAGEKMGGEAKTSTSEDFKALEAEMNLRHEGMDKLQKSMTVYIKSLSKRNEGEDREKLLPVGYLGSTMIAHGQDFSHDSEFGNCLQSMGRANESIARRQETYVANATASWLESLERSLAQMKEYQAARKKLETRRLAYDASLAKMQKAKKEDFRVEEELRAQKAKYEESNEDVFRRMEDIKEAEVESVNDMTSFLDAELAYYDSCKEILLQLKKEWPGPQGRNDLSRTPSRIGRTRSNTAHSYTDRFNEVEEEPEPAPRVTIPKRGARTGSPPDQARPNYQRSYTSSSVQNTASRDYSPVGMQRLTRVPTEPTALLAANRSNLRPVNRTRDDYSPDRTDRFVNNNDRSESPTTSHGSTPSRVSSWAASDNGSLEGRRKAPPPPPPSRAKKPAPPPPMKRSALSTSEIPSPKNGDGTWR</sequence>
<comment type="caution">
    <text evidence="4">The sequence shown here is derived from an EMBL/GenBank/DDBJ whole genome shotgun (WGS) entry which is preliminary data.</text>
</comment>
<feature type="compositionally biased region" description="Pro residues" evidence="2">
    <location>
        <begin position="392"/>
        <end position="409"/>
    </location>
</feature>
<dbReference type="SUPFAM" id="SSF103657">
    <property type="entry name" value="BAR/IMD domain-like"/>
    <property type="match status" value="1"/>
</dbReference>
<dbReference type="Pfam" id="PF03114">
    <property type="entry name" value="BAR"/>
    <property type="match status" value="1"/>
</dbReference>
<dbReference type="CDD" id="cd07593">
    <property type="entry name" value="BAR_MUG137_fungi"/>
    <property type="match status" value="1"/>
</dbReference>
<feature type="compositionally biased region" description="Basic and acidic residues" evidence="2">
    <location>
        <begin position="340"/>
        <end position="352"/>
    </location>
</feature>
<name>A0A9P4TT81_9PEZI</name>
<reference evidence="4" key="1">
    <citation type="journal article" date="2020" name="Stud. Mycol.">
        <title>101 Dothideomycetes genomes: a test case for predicting lifestyles and emergence of pathogens.</title>
        <authorList>
            <person name="Haridas S."/>
            <person name="Albert R."/>
            <person name="Binder M."/>
            <person name="Bloem J."/>
            <person name="Labutti K."/>
            <person name="Salamov A."/>
            <person name="Andreopoulos B."/>
            <person name="Baker S."/>
            <person name="Barry K."/>
            <person name="Bills G."/>
            <person name="Bluhm B."/>
            <person name="Cannon C."/>
            <person name="Castanera R."/>
            <person name="Culley D."/>
            <person name="Daum C."/>
            <person name="Ezra D."/>
            <person name="Gonzalez J."/>
            <person name="Henrissat B."/>
            <person name="Kuo A."/>
            <person name="Liang C."/>
            <person name="Lipzen A."/>
            <person name="Lutzoni F."/>
            <person name="Magnuson J."/>
            <person name="Mondo S."/>
            <person name="Nolan M."/>
            <person name="Ohm R."/>
            <person name="Pangilinan J."/>
            <person name="Park H.-J."/>
            <person name="Ramirez L."/>
            <person name="Alfaro M."/>
            <person name="Sun H."/>
            <person name="Tritt A."/>
            <person name="Yoshinaga Y."/>
            <person name="Zwiers L.-H."/>
            <person name="Turgeon B."/>
            <person name="Goodwin S."/>
            <person name="Spatafora J."/>
            <person name="Crous P."/>
            <person name="Grigoriev I."/>
        </authorList>
    </citation>
    <scope>NUCLEOTIDE SEQUENCE</scope>
    <source>
        <strain evidence="4">CBS 130266</strain>
    </source>
</reference>
<organism evidence="4 5">
    <name type="scientific">Tothia fuscella</name>
    <dbReference type="NCBI Taxonomy" id="1048955"/>
    <lineage>
        <taxon>Eukaryota</taxon>
        <taxon>Fungi</taxon>
        <taxon>Dikarya</taxon>
        <taxon>Ascomycota</taxon>
        <taxon>Pezizomycotina</taxon>
        <taxon>Dothideomycetes</taxon>
        <taxon>Pleosporomycetidae</taxon>
        <taxon>Venturiales</taxon>
        <taxon>Cylindrosympodiaceae</taxon>
        <taxon>Tothia</taxon>
    </lineage>
</organism>
<evidence type="ECO:0000256" key="1">
    <source>
        <dbReference type="SAM" id="Coils"/>
    </source>
</evidence>
<feature type="compositionally biased region" description="Polar residues" evidence="2">
    <location>
        <begin position="290"/>
        <end position="307"/>
    </location>
</feature>
<keyword evidence="1" id="KW-0175">Coiled coil</keyword>
<protein>
    <submittedName>
        <fullName evidence="4">BAR-domain-containing protein</fullName>
    </submittedName>
</protein>
<dbReference type="PROSITE" id="PS51021">
    <property type="entry name" value="BAR"/>
    <property type="match status" value="1"/>
</dbReference>
<dbReference type="OrthoDB" id="14167at2759"/>